<comment type="caution">
    <text evidence="2">The sequence shown here is derived from an EMBL/GenBank/DDBJ whole genome shotgun (WGS) entry which is preliminary data.</text>
</comment>
<keyword evidence="1" id="KW-0812">Transmembrane</keyword>
<proteinExistence type="predicted"/>
<reference evidence="2 3" key="1">
    <citation type="submission" date="2020-04" db="EMBL/GenBank/DDBJ databases">
        <title>Flammeovirgaceae bacterium KN852 isolated from deep sea.</title>
        <authorList>
            <person name="Zhang D.-C."/>
        </authorList>
    </citation>
    <scope>NUCLEOTIDE SEQUENCE [LARGE SCALE GENOMIC DNA]</scope>
    <source>
        <strain evidence="2 3">KN852</strain>
    </source>
</reference>
<evidence type="ECO:0000313" key="3">
    <source>
        <dbReference type="Proteomes" id="UP000559010"/>
    </source>
</evidence>
<keyword evidence="1" id="KW-1133">Transmembrane helix</keyword>
<keyword evidence="1" id="KW-0472">Membrane</keyword>
<feature type="transmembrane region" description="Helical" evidence="1">
    <location>
        <begin position="66"/>
        <end position="85"/>
    </location>
</feature>
<evidence type="ECO:0000256" key="1">
    <source>
        <dbReference type="SAM" id="Phobius"/>
    </source>
</evidence>
<protein>
    <submittedName>
        <fullName evidence="2">Uncharacterized protein</fullName>
    </submittedName>
</protein>
<dbReference type="Proteomes" id="UP000559010">
    <property type="component" value="Unassembled WGS sequence"/>
</dbReference>
<feature type="transmembrane region" description="Helical" evidence="1">
    <location>
        <begin position="6"/>
        <end position="26"/>
    </location>
</feature>
<evidence type="ECO:0000313" key="2">
    <source>
        <dbReference type="EMBL" id="NMM49082.1"/>
    </source>
</evidence>
<feature type="transmembrane region" description="Helical" evidence="1">
    <location>
        <begin position="38"/>
        <end position="60"/>
    </location>
</feature>
<dbReference type="EMBL" id="JABBNU010000006">
    <property type="protein sequence ID" value="NMM49082.1"/>
    <property type="molecule type" value="Genomic_DNA"/>
</dbReference>
<gene>
    <name evidence="2" type="ORF">HH304_11785</name>
</gene>
<sequence>MVLKYILINAGFILAGFLISYLINFAKWFNLSHPHDMGLSNLFLSSALFGIIGFAFTGYLFSDNKILLIISAIAIIALGVFLKWLF</sequence>
<organism evidence="2 3">
    <name type="scientific">Marinigracilibium pacificum</name>
    <dbReference type="NCBI Taxonomy" id="2729599"/>
    <lineage>
        <taxon>Bacteria</taxon>
        <taxon>Pseudomonadati</taxon>
        <taxon>Bacteroidota</taxon>
        <taxon>Cytophagia</taxon>
        <taxon>Cytophagales</taxon>
        <taxon>Flammeovirgaceae</taxon>
        <taxon>Marinigracilibium</taxon>
    </lineage>
</organism>
<keyword evidence="3" id="KW-1185">Reference proteome</keyword>
<name>A0A848J7K2_9BACT</name>
<dbReference type="AlphaFoldDB" id="A0A848J7K2"/>
<accession>A0A848J7K2</accession>
<dbReference type="RefSeq" id="WP_169681663.1">
    <property type="nucleotide sequence ID" value="NZ_JABBNU010000006.1"/>
</dbReference>